<reference evidence="3" key="1">
    <citation type="submission" date="2016-06" db="EMBL/GenBank/DDBJ databases">
        <authorList>
            <person name="Varghese N."/>
            <person name="Submissions Spin"/>
        </authorList>
    </citation>
    <scope>NUCLEOTIDE SEQUENCE [LARGE SCALE GENOMIC DNA]</scope>
    <source>
        <strain evidence="3">DSM 44814</strain>
    </source>
</reference>
<dbReference type="Pfam" id="PF19952">
    <property type="entry name" value="DUF6414"/>
    <property type="match status" value="1"/>
</dbReference>
<organism evidence="2 3">
    <name type="scientific">Micromonospora eburnea</name>
    <dbReference type="NCBI Taxonomy" id="227316"/>
    <lineage>
        <taxon>Bacteria</taxon>
        <taxon>Bacillati</taxon>
        <taxon>Actinomycetota</taxon>
        <taxon>Actinomycetes</taxon>
        <taxon>Micromonosporales</taxon>
        <taxon>Micromonosporaceae</taxon>
        <taxon>Micromonospora</taxon>
    </lineage>
</organism>
<dbReference type="AlphaFoldDB" id="A0A1C6VNI7"/>
<gene>
    <name evidence="2" type="ORF">GA0070604_6129</name>
</gene>
<accession>A0A1C6VNI7</accession>
<name>A0A1C6VNI7_9ACTN</name>
<evidence type="ECO:0000313" key="2">
    <source>
        <dbReference type="EMBL" id="SCL67883.1"/>
    </source>
</evidence>
<dbReference type="EMBL" id="FMHY01000002">
    <property type="protein sequence ID" value="SCL67883.1"/>
    <property type="molecule type" value="Genomic_DNA"/>
</dbReference>
<feature type="region of interest" description="Disordered" evidence="1">
    <location>
        <begin position="1"/>
        <end position="20"/>
    </location>
</feature>
<proteinExistence type="predicted"/>
<keyword evidence="3" id="KW-1185">Reference proteome</keyword>
<sequence>MVSRTYIAGVRPPRSPTRRARPVSVFRSPLYLDTETLVPLANYYDIQVMVDVAVTQRDLGQRSGKAGFNAAVPIPGSPGIELGGSKGSESEVTQARTIKDHPTNALNRLLDALTLNGDVATDLSGGAVTRRQLVEVDADWIISPATDAGAFLTMMATFFAQNPSARNSTEPPPEFFSLMTSGPIPGSMVLDATLEDADETHVLVLLDAGHLAGRAGPDDLEGERTIFGQVDALVAEGTNYSLDKFFLSGFSRAIRRTLPLEELLKNMPMPSEKPVTIDNLKIGGPLVVVKAIAIY</sequence>
<evidence type="ECO:0000256" key="1">
    <source>
        <dbReference type="SAM" id="MobiDB-lite"/>
    </source>
</evidence>
<evidence type="ECO:0000313" key="3">
    <source>
        <dbReference type="Proteomes" id="UP000199696"/>
    </source>
</evidence>
<protein>
    <submittedName>
        <fullName evidence="2">Uncharacterized protein</fullName>
    </submittedName>
</protein>
<dbReference type="Proteomes" id="UP000199696">
    <property type="component" value="Unassembled WGS sequence"/>
</dbReference>
<dbReference type="InterPro" id="IPR045633">
    <property type="entry name" value="DUF6414"/>
</dbReference>